<feature type="region of interest" description="Disordered" evidence="1">
    <location>
        <begin position="1"/>
        <end position="20"/>
    </location>
</feature>
<reference evidence="2 3" key="1">
    <citation type="journal article" date="2012" name="PLoS ONE">
        <title>Genome sequence and transcriptome analysis of the radioresistant bacterium Deinococcus gobiensis: insights into the extreme environmental adaptations.</title>
        <authorList>
            <person name="Yuan M."/>
            <person name="Chen M."/>
            <person name="Zhang W."/>
            <person name="Lu W."/>
            <person name="Wang J."/>
            <person name="Yang M."/>
            <person name="Zhao P."/>
            <person name="Tang R."/>
            <person name="Li X."/>
            <person name="Hao Y."/>
            <person name="Zhou Z."/>
            <person name="Zhan Y."/>
            <person name="Yu H."/>
            <person name="Teng C."/>
            <person name="Yan Y."/>
            <person name="Ping S."/>
            <person name="Wang Y."/>
            <person name="Lin M."/>
        </authorList>
    </citation>
    <scope>NUCLEOTIDE SEQUENCE [LARGE SCALE GENOMIC DNA]</scope>
    <source>
        <strain evidence="3">DSM 21396 / JCM 16679 / CGMCC 1.7299 / I-0</strain>
        <plasmid evidence="2">P6</plasmid>
    </source>
</reference>
<proteinExistence type="predicted"/>
<feature type="region of interest" description="Disordered" evidence="1">
    <location>
        <begin position="239"/>
        <end position="271"/>
    </location>
</feature>
<dbReference type="Proteomes" id="UP000007575">
    <property type="component" value="Plasmid P6"/>
</dbReference>
<dbReference type="EMBL" id="CP002197">
    <property type="protein sequence ID" value="AFD28254.1"/>
    <property type="molecule type" value="Genomic_DNA"/>
</dbReference>
<sequence>MAGGRTSGEGTRSPTGEMCRRDVHGGQVLTLVTRSRVPLNALLAAGPLRFRRGLQVHAQKSRGVTVRGYAMHLTYLPCWTWLSQVAGDLLRFAEQQRAMRTIAEVWAAVGQRSGGRGPSENRSHFALLHGPEHGVLLRKVSARRLPLPGQDLTDHLTDRHICRVSAVERAKGAGDFTGGDVGGRCVDRGHDPRVTARPPWKRKRGNGPRREHAGRWVAGVRPGDSMRALLPELLPGPYSPVAAHQERSRSRVHQRPPLLLQRTGLPEPPTH</sequence>
<organism evidence="2 3">
    <name type="scientific">Deinococcus gobiensis (strain DSM 21396 / JCM 16679 / CGMCC 1.7299 / I-0)</name>
    <dbReference type="NCBI Taxonomy" id="745776"/>
    <lineage>
        <taxon>Bacteria</taxon>
        <taxon>Thermotogati</taxon>
        <taxon>Deinococcota</taxon>
        <taxon>Deinococci</taxon>
        <taxon>Deinococcales</taxon>
        <taxon>Deinococcaceae</taxon>
        <taxon>Deinococcus</taxon>
    </lineage>
</organism>
<evidence type="ECO:0000313" key="3">
    <source>
        <dbReference type="Proteomes" id="UP000007575"/>
    </source>
</evidence>
<dbReference type="AlphaFoldDB" id="H8H407"/>
<evidence type="ECO:0000256" key="1">
    <source>
        <dbReference type="SAM" id="MobiDB-lite"/>
    </source>
</evidence>
<geneLocation type="plasmid" evidence="2 3">
    <name>P6</name>
</geneLocation>
<evidence type="ECO:0000313" key="2">
    <source>
        <dbReference type="EMBL" id="AFD28254.1"/>
    </source>
</evidence>
<accession>H8H407</accession>
<gene>
    <name evidence="2" type="ordered locus">DGo_PF0031</name>
</gene>
<feature type="region of interest" description="Disordered" evidence="1">
    <location>
        <begin position="187"/>
        <end position="212"/>
    </location>
</feature>
<name>H8H407_DEIGI</name>
<protein>
    <submittedName>
        <fullName evidence="2">Uncharacterized protein</fullName>
    </submittedName>
</protein>
<dbReference type="HOGENOM" id="CLU_1025725_0_0_0"/>
<dbReference type="KEGG" id="dgo:DGo_PF0031"/>
<keyword evidence="3" id="KW-1185">Reference proteome</keyword>
<keyword evidence="2" id="KW-0614">Plasmid</keyword>